<evidence type="ECO:0000256" key="2">
    <source>
        <dbReference type="ARBA" id="ARBA00019065"/>
    </source>
</evidence>
<dbReference type="OrthoDB" id="9767934at2"/>
<dbReference type="eggNOG" id="COG3243">
    <property type="taxonomic scope" value="Bacteria"/>
</dbReference>
<dbReference type="STRING" id="908337.HMPREF9257_0406"/>
<accession>E4KRA7</accession>
<keyword evidence="9" id="KW-1185">Reference proteome</keyword>
<comment type="pathway">
    <text evidence="1">Biopolymer metabolism; poly-(R)-3-hydroxybutanoate biosynthesis.</text>
</comment>
<organism evidence="8 9">
    <name type="scientific">Eremococcus coleocola ACS-139-V-Col8</name>
    <dbReference type="NCBI Taxonomy" id="908337"/>
    <lineage>
        <taxon>Bacteria</taxon>
        <taxon>Bacillati</taxon>
        <taxon>Bacillota</taxon>
        <taxon>Bacilli</taxon>
        <taxon>Lactobacillales</taxon>
        <taxon>Aerococcaceae</taxon>
        <taxon>Eremococcus</taxon>
    </lineage>
</organism>
<dbReference type="RefSeq" id="WP_006419042.1">
    <property type="nucleotide sequence ID" value="NZ_AENN01000018.1"/>
</dbReference>
<comment type="caution">
    <text evidence="8">The sequence shown here is derived from an EMBL/GenBank/DDBJ whole genome shotgun (WGS) entry which is preliminary data.</text>
</comment>
<keyword evidence="5" id="KW-0012">Acyltransferase</keyword>
<dbReference type="Pfam" id="PF00561">
    <property type="entry name" value="Abhydrolase_1"/>
    <property type="match status" value="1"/>
</dbReference>
<dbReference type="Proteomes" id="UP000005990">
    <property type="component" value="Unassembled WGS sequence"/>
</dbReference>
<dbReference type="Gene3D" id="3.40.50.1820">
    <property type="entry name" value="alpha/beta hydrolase"/>
    <property type="match status" value="1"/>
</dbReference>
<dbReference type="GO" id="GO:0016746">
    <property type="term" value="F:acyltransferase activity"/>
    <property type="evidence" value="ECO:0007669"/>
    <property type="project" value="UniProtKB-KW"/>
</dbReference>
<dbReference type="InterPro" id="IPR000073">
    <property type="entry name" value="AB_hydrolase_1"/>
</dbReference>
<dbReference type="UniPathway" id="UPA00917"/>
<evidence type="ECO:0000256" key="5">
    <source>
        <dbReference type="ARBA" id="ARBA00023315"/>
    </source>
</evidence>
<dbReference type="PANTHER" id="PTHR36837:SF2">
    <property type="entry name" value="POLY(3-HYDROXYALKANOATE) POLYMERASE SUBUNIT PHAC"/>
    <property type="match status" value="1"/>
</dbReference>
<dbReference type="NCBIfam" id="TIGR01836">
    <property type="entry name" value="PHA_synth_III_C"/>
    <property type="match status" value="1"/>
</dbReference>
<evidence type="ECO:0000313" key="9">
    <source>
        <dbReference type="Proteomes" id="UP000005990"/>
    </source>
</evidence>
<dbReference type="SUPFAM" id="SSF53474">
    <property type="entry name" value="alpha/beta-Hydrolases"/>
    <property type="match status" value="1"/>
</dbReference>
<dbReference type="InterPro" id="IPR010125">
    <property type="entry name" value="PHA_synth_III_C"/>
</dbReference>
<name>E4KRA7_9LACT</name>
<dbReference type="InterPro" id="IPR029058">
    <property type="entry name" value="AB_hydrolase_fold"/>
</dbReference>
<protein>
    <recommendedName>
        <fullName evidence="2">Poly(3-hydroxyalkanoate) polymerase subunit PhaC</fullName>
    </recommendedName>
    <alternativeName>
        <fullName evidence="6">PHB synthase subunit PhaC</fullName>
    </alternativeName>
</protein>
<keyword evidence="3" id="KW-0808">Transferase</keyword>
<dbReference type="InterPro" id="IPR051321">
    <property type="entry name" value="PHA/PHB_synthase"/>
</dbReference>
<proteinExistence type="predicted"/>
<evidence type="ECO:0000313" key="8">
    <source>
        <dbReference type="EMBL" id="EFR30519.1"/>
    </source>
</evidence>
<sequence>MFDELLEINKQNFEDVIHSQKKMLGAIDTLAHLELPKKGVSEKEAVYTSDKVTLYHYVPKSKKLISPPVLISYALVNKYYMMDLQEGKSFIGGLLDAGLDLYLIDWGYPTKDDMYMTMEDYILGYLDEAVDYIREESGYDQINLMGICQGGTFSTIYTSLRPEKIKNLITLVTPIDFDTDEKLLFKWGPYLDIDSIVDAYGVVPGDFMNNGFLMLQPVTLTTNKYLDLIDSLDDADKMTNFIAMEKWIFDSPGQAGETIRQFNNDLYRDNKLVKGELMIGDEQVDMKNIQCPVLHIYAKFDHQVPNSSSDKMKKYVGSKDFEEHCIETGHIGLFVSGKSQKIVVPMISDWVKDHSK</sequence>
<feature type="domain" description="AB hydrolase-1" evidence="7">
    <location>
        <begin position="68"/>
        <end position="334"/>
    </location>
</feature>
<reference evidence="8 9" key="1">
    <citation type="submission" date="2010-10" db="EMBL/GenBank/DDBJ databases">
        <authorList>
            <person name="Durkin A.S."/>
            <person name="Madupu R."/>
            <person name="Torralba M."/>
            <person name="Gillis M."/>
            <person name="Methe B."/>
            <person name="Sutton G."/>
            <person name="Nelson K.E."/>
        </authorList>
    </citation>
    <scope>NUCLEOTIDE SEQUENCE [LARGE SCALE GENOMIC DNA]</scope>
    <source>
        <strain evidence="8 9">ACS-139-V-Col8</strain>
    </source>
</reference>
<dbReference type="PANTHER" id="PTHR36837">
    <property type="entry name" value="POLY(3-HYDROXYALKANOATE) POLYMERASE SUBUNIT PHAC"/>
    <property type="match status" value="1"/>
</dbReference>
<evidence type="ECO:0000256" key="4">
    <source>
        <dbReference type="ARBA" id="ARBA00022752"/>
    </source>
</evidence>
<evidence type="ECO:0000256" key="3">
    <source>
        <dbReference type="ARBA" id="ARBA00022679"/>
    </source>
</evidence>
<dbReference type="EMBL" id="AENN01000018">
    <property type="protein sequence ID" value="EFR30519.1"/>
    <property type="molecule type" value="Genomic_DNA"/>
</dbReference>
<keyword evidence="4" id="KW-0583">PHB biosynthesis</keyword>
<evidence type="ECO:0000256" key="6">
    <source>
        <dbReference type="ARBA" id="ARBA00033356"/>
    </source>
</evidence>
<evidence type="ECO:0000259" key="7">
    <source>
        <dbReference type="Pfam" id="PF00561"/>
    </source>
</evidence>
<dbReference type="GO" id="GO:0042619">
    <property type="term" value="P:poly-hydroxybutyrate biosynthetic process"/>
    <property type="evidence" value="ECO:0007669"/>
    <property type="project" value="UniProtKB-KW"/>
</dbReference>
<gene>
    <name evidence="8" type="primary">phaC</name>
    <name evidence="8" type="ORF">HMPREF9257_0406</name>
</gene>
<evidence type="ECO:0000256" key="1">
    <source>
        <dbReference type="ARBA" id="ARBA00004683"/>
    </source>
</evidence>
<dbReference type="AlphaFoldDB" id="E4KRA7"/>